<dbReference type="GeneID" id="2657346"/>
<dbReference type="EMBL" id="AY369265">
    <property type="protein sequence ID" value="AAQ73407.1"/>
    <property type="molecule type" value="Genomic_DNA"/>
</dbReference>
<name>Q6UIX1_9CAUD</name>
<evidence type="ECO:0000313" key="3">
    <source>
        <dbReference type="Proteomes" id="UP000000995"/>
    </source>
</evidence>
<evidence type="ECO:0000313" key="2">
    <source>
        <dbReference type="EMBL" id="AAQ73407.1"/>
    </source>
</evidence>
<keyword evidence="3" id="KW-1185">Reference proteome</keyword>
<reference evidence="2 3" key="1">
    <citation type="journal article" date="2006" name="J. Bacteriol.">
        <title>Divergence and mosaicism among virulent soil phages of the Burkholderia cepacia complex.</title>
        <authorList>
            <person name="Summer E.J."/>
            <person name="Gonzalez C.F."/>
            <person name="Bomer M."/>
            <person name="Carlile T."/>
            <person name="Embry A."/>
            <person name="Kucherka A.M."/>
            <person name="Lee J."/>
            <person name="Mebane L."/>
            <person name="Morrison W.C."/>
            <person name="Mark L."/>
            <person name="King M.D."/>
            <person name="LiPuma J.J."/>
            <person name="Vidaver A.K."/>
            <person name="Young R."/>
        </authorList>
    </citation>
    <scope>NUCLEOTIDE SEQUENCE</scope>
</reference>
<accession>Q6UIX1</accession>
<gene>
    <name evidence="2" type="primary">Bcep1-61</name>
</gene>
<sequence>MTRITDKSRADALTDAIWRLKRDLERGDVGAGTCLVYIADLRTILAAPPVEQHEAAPTWQPIATAPTDTVMLIAGRCRGRPFVTAAKLDSGTRYGTWFRGAEHGGWEWEWDFAADDVTHWMPLPAPPADDGA</sequence>
<dbReference type="RefSeq" id="NP_944369.1">
    <property type="nucleotide sequence ID" value="NC_005263.2"/>
</dbReference>
<protein>
    <submittedName>
        <fullName evidence="2">Gp61</fullName>
    </submittedName>
</protein>
<proteinExistence type="predicted"/>
<organism evidence="2 3">
    <name type="scientific">Burkholderia phage Bcep1</name>
    <dbReference type="NCBI Taxonomy" id="2883943"/>
    <lineage>
        <taxon>Viruses</taxon>
        <taxon>Duplodnaviria</taxon>
        <taxon>Heunggongvirae</taxon>
        <taxon>Uroviricota</taxon>
        <taxon>Caudoviricetes</taxon>
        <taxon>Naesvirus</taxon>
        <taxon>Naesvirus bcep1</taxon>
    </lineage>
</organism>
<evidence type="ECO:0000259" key="1">
    <source>
        <dbReference type="Pfam" id="PF04448"/>
    </source>
</evidence>
<dbReference type="KEGG" id="vg:2657346"/>
<dbReference type="InterPro" id="IPR007539">
    <property type="entry name" value="DUF551"/>
</dbReference>
<feature type="domain" description="DUF551" evidence="1">
    <location>
        <begin position="101"/>
        <end position="127"/>
    </location>
</feature>
<dbReference type="Pfam" id="PF04448">
    <property type="entry name" value="DUF551"/>
    <property type="match status" value="1"/>
</dbReference>
<dbReference type="Proteomes" id="UP000000995">
    <property type="component" value="Genome"/>
</dbReference>